<dbReference type="InterPro" id="IPR027417">
    <property type="entry name" value="P-loop_NTPase"/>
</dbReference>
<proteinExistence type="predicted"/>
<dbReference type="InterPro" id="IPR052654">
    <property type="entry name" value="CS_Sulfotransferase"/>
</dbReference>
<dbReference type="EMBL" id="BMAT01008189">
    <property type="protein sequence ID" value="GFR79856.1"/>
    <property type="molecule type" value="Genomic_DNA"/>
</dbReference>
<sequence length="213" mass="25096">MRVTYKLFASPGDGSVSTLWSNDDWWKNPENCGLLEPRYTNAHHVHRLYSDFLYFQKQDKAREHFHRASVQAIDALEECKNISGFRPCIYNYTIASKSRARLRLGLYSVYLQEWLSVFSRDQLFVIRLEDYSLEPLKTISRVYKFLGLKSLSEEVAEDVLEKPRANPRRAKDKKMGKMLPETRALLTSYYHEYNVQLAKLLGDKRFLWDDVDV</sequence>
<organism evidence="2 3">
    <name type="scientific">Elysia marginata</name>
    <dbReference type="NCBI Taxonomy" id="1093978"/>
    <lineage>
        <taxon>Eukaryota</taxon>
        <taxon>Metazoa</taxon>
        <taxon>Spiralia</taxon>
        <taxon>Lophotrochozoa</taxon>
        <taxon>Mollusca</taxon>
        <taxon>Gastropoda</taxon>
        <taxon>Heterobranchia</taxon>
        <taxon>Euthyneura</taxon>
        <taxon>Panpulmonata</taxon>
        <taxon>Sacoglossa</taxon>
        <taxon>Placobranchoidea</taxon>
        <taxon>Plakobranchidae</taxon>
        <taxon>Elysia</taxon>
    </lineage>
</organism>
<reference evidence="2 3" key="1">
    <citation type="journal article" date="2021" name="Elife">
        <title>Chloroplast acquisition without the gene transfer in kleptoplastic sea slugs, Plakobranchus ocellatus.</title>
        <authorList>
            <person name="Maeda T."/>
            <person name="Takahashi S."/>
            <person name="Yoshida T."/>
            <person name="Shimamura S."/>
            <person name="Takaki Y."/>
            <person name="Nagai Y."/>
            <person name="Toyoda A."/>
            <person name="Suzuki Y."/>
            <person name="Arimoto A."/>
            <person name="Ishii H."/>
            <person name="Satoh N."/>
            <person name="Nishiyama T."/>
            <person name="Hasebe M."/>
            <person name="Maruyama T."/>
            <person name="Minagawa J."/>
            <person name="Obokata J."/>
            <person name="Shigenobu S."/>
        </authorList>
    </citation>
    <scope>NUCLEOTIDE SEQUENCE [LARGE SCALE GENOMIC DNA]</scope>
</reference>
<evidence type="ECO:0000313" key="3">
    <source>
        <dbReference type="Proteomes" id="UP000762676"/>
    </source>
</evidence>
<keyword evidence="3" id="KW-1185">Reference proteome</keyword>
<dbReference type="PANTHER" id="PTHR15723:SF0">
    <property type="entry name" value="CARBOHYDRATE SULFOTRANSFERASE 15"/>
    <property type="match status" value="1"/>
</dbReference>
<evidence type="ECO:0000259" key="1">
    <source>
        <dbReference type="Pfam" id="PF00685"/>
    </source>
</evidence>
<comment type="caution">
    <text evidence="2">The sequence shown here is derived from an EMBL/GenBank/DDBJ whole genome shotgun (WGS) entry which is preliminary data.</text>
</comment>
<name>A0AAV4G3R2_9GAST</name>
<dbReference type="Gene3D" id="3.40.50.300">
    <property type="entry name" value="P-loop containing nucleotide triphosphate hydrolases"/>
    <property type="match status" value="1"/>
</dbReference>
<dbReference type="Proteomes" id="UP000762676">
    <property type="component" value="Unassembled WGS sequence"/>
</dbReference>
<accession>A0AAV4G3R2</accession>
<dbReference type="SUPFAM" id="SSF52540">
    <property type="entry name" value="P-loop containing nucleoside triphosphate hydrolases"/>
    <property type="match status" value="1"/>
</dbReference>
<dbReference type="AlphaFoldDB" id="A0AAV4G3R2"/>
<feature type="domain" description="Sulfotransferase" evidence="1">
    <location>
        <begin position="97"/>
        <end position="171"/>
    </location>
</feature>
<dbReference type="PANTHER" id="PTHR15723">
    <property type="entry name" value="CARBOHYDRATE SULFOTRANSFERASE 15"/>
    <property type="match status" value="1"/>
</dbReference>
<dbReference type="Pfam" id="PF00685">
    <property type="entry name" value="Sulfotransfer_1"/>
    <property type="match status" value="1"/>
</dbReference>
<protein>
    <submittedName>
        <fullName evidence="2">Sulfotransferase</fullName>
    </submittedName>
</protein>
<dbReference type="InterPro" id="IPR000863">
    <property type="entry name" value="Sulfotransferase_dom"/>
</dbReference>
<evidence type="ECO:0000313" key="2">
    <source>
        <dbReference type="EMBL" id="GFR79856.1"/>
    </source>
</evidence>
<dbReference type="GO" id="GO:0050659">
    <property type="term" value="F:N-acetylgalactosamine 4-sulfate 6-O-sulfotransferase activity"/>
    <property type="evidence" value="ECO:0007669"/>
    <property type="project" value="TreeGrafter"/>
</dbReference>
<dbReference type="GO" id="GO:0019319">
    <property type="term" value="P:hexose biosynthetic process"/>
    <property type="evidence" value="ECO:0007669"/>
    <property type="project" value="TreeGrafter"/>
</dbReference>
<gene>
    <name evidence="2" type="ORF">ElyMa_004031600</name>
</gene>